<evidence type="ECO:0000313" key="3">
    <source>
        <dbReference type="EMBL" id="EKN40109.1"/>
    </source>
</evidence>
<dbReference type="InterPro" id="IPR013762">
    <property type="entry name" value="Integrase-like_cat_sf"/>
</dbReference>
<dbReference type="InterPro" id="IPR002104">
    <property type="entry name" value="Integrase_catalytic"/>
</dbReference>
<reference evidence="3 4" key="2">
    <citation type="submission" date="2013-03" db="EMBL/GenBank/DDBJ databases">
        <title>Diversity in Clostridium botulinum.</title>
        <authorList>
            <person name="Timme R.E."/>
            <person name="Allard M."/>
            <person name="Luo Y."/>
            <person name="Strain E."/>
            <person name="Gonzalez-Escalona N."/>
            <person name="Brown E."/>
        </authorList>
    </citation>
    <scope>NUCLEOTIDE SEQUENCE [LARGE SCALE GENOMIC DNA]</scope>
    <source>
        <strain evidence="3 4">CFSAN001627</strain>
    </source>
</reference>
<dbReference type="PROSITE" id="PS51898">
    <property type="entry name" value="TYR_RECOMBINASE"/>
    <property type="match status" value="1"/>
</dbReference>
<comment type="caution">
    <text evidence="3">The sequence shown here is derived from an EMBL/GenBank/DDBJ whole genome shotgun (WGS) entry which is preliminary data.</text>
</comment>
<evidence type="ECO:0000256" key="1">
    <source>
        <dbReference type="ARBA" id="ARBA00023172"/>
    </source>
</evidence>
<evidence type="ECO:0000259" key="2">
    <source>
        <dbReference type="PROSITE" id="PS51898"/>
    </source>
</evidence>
<accession>M1ZT24</accession>
<dbReference type="SUPFAM" id="SSF56349">
    <property type="entry name" value="DNA breaking-rejoining enzymes"/>
    <property type="match status" value="1"/>
</dbReference>
<dbReference type="AlphaFoldDB" id="M1ZT24"/>
<sequence length="134" mass="16362">MINIKIQDLDFENDVMIFKHTKNRRGQIIPMSLSLKNVLLEYLQYRQFENEEDWLFCNSYGEKMNETTLSGNLRAYNRRRGVMRTGIHRFRHTFAKKWILMVGMFSDYKNFRSCRYANSKKLCRDVHNRFTERF</sequence>
<dbReference type="GO" id="GO:0015074">
    <property type="term" value="P:DNA integration"/>
    <property type="evidence" value="ECO:0007669"/>
    <property type="project" value="InterPro"/>
</dbReference>
<dbReference type="EMBL" id="AMXI01001361">
    <property type="protein sequence ID" value="EKN40109.1"/>
    <property type="molecule type" value="Genomic_DNA"/>
</dbReference>
<dbReference type="GO" id="GO:0003677">
    <property type="term" value="F:DNA binding"/>
    <property type="evidence" value="ECO:0007669"/>
    <property type="project" value="InterPro"/>
</dbReference>
<dbReference type="Pfam" id="PF00589">
    <property type="entry name" value="Phage_integrase"/>
    <property type="match status" value="1"/>
</dbReference>
<reference evidence="3 4" key="1">
    <citation type="submission" date="2012-10" db="EMBL/GenBank/DDBJ databases">
        <authorList>
            <person name="Strain E.A."/>
            <person name="Brown E."/>
            <person name="Allard M.W."/>
            <person name="Gonzalez-Escalona N."/>
            <person name="Timme R."/>
        </authorList>
    </citation>
    <scope>NUCLEOTIDE SEQUENCE [LARGE SCALE GENOMIC DNA]</scope>
    <source>
        <strain evidence="3 4">CFSAN001627</strain>
    </source>
</reference>
<keyword evidence="1" id="KW-0233">DNA recombination</keyword>
<dbReference type="Gene3D" id="1.10.443.10">
    <property type="entry name" value="Intergrase catalytic core"/>
    <property type="match status" value="1"/>
</dbReference>
<dbReference type="InterPro" id="IPR011010">
    <property type="entry name" value="DNA_brk_join_enz"/>
</dbReference>
<gene>
    <name evidence="3" type="ORF">CFSAN001627_21829</name>
</gene>
<dbReference type="GO" id="GO:0006310">
    <property type="term" value="P:DNA recombination"/>
    <property type="evidence" value="ECO:0007669"/>
    <property type="project" value="UniProtKB-KW"/>
</dbReference>
<evidence type="ECO:0000313" key="4">
    <source>
        <dbReference type="Proteomes" id="UP000011944"/>
    </source>
</evidence>
<organism evidence="3 4">
    <name type="scientific">Clostridium botulinum CFSAN001627</name>
    <dbReference type="NCBI Taxonomy" id="1232189"/>
    <lineage>
        <taxon>Bacteria</taxon>
        <taxon>Bacillati</taxon>
        <taxon>Bacillota</taxon>
        <taxon>Clostridia</taxon>
        <taxon>Eubacteriales</taxon>
        <taxon>Clostridiaceae</taxon>
        <taxon>Clostridium</taxon>
    </lineage>
</organism>
<proteinExistence type="predicted"/>
<dbReference type="PATRIC" id="fig|1232189.3.peg.3418"/>
<protein>
    <submittedName>
        <fullName evidence="3">Phage integrase family protein</fullName>
    </submittedName>
</protein>
<name>M1ZT24_CLOBO</name>
<dbReference type="Proteomes" id="UP000011944">
    <property type="component" value="Unassembled WGS sequence"/>
</dbReference>
<feature type="domain" description="Tyr recombinase" evidence="2">
    <location>
        <begin position="1"/>
        <end position="134"/>
    </location>
</feature>